<dbReference type="Pfam" id="PF09851">
    <property type="entry name" value="SHOCT"/>
    <property type="match status" value="1"/>
</dbReference>
<evidence type="ECO:0000313" key="4">
    <source>
        <dbReference type="Proteomes" id="UP000075663"/>
    </source>
</evidence>
<proteinExistence type="predicted"/>
<dbReference type="AlphaFoldDB" id="A0A150XKP9"/>
<keyword evidence="1" id="KW-0472">Membrane</keyword>
<keyword evidence="1" id="KW-1133">Transmembrane helix</keyword>
<reference evidence="3 4" key="1">
    <citation type="submission" date="2016-01" db="EMBL/GenBank/DDBJ databases">
        <title>Genome sequencing of Roseivirga seohaensis SW-152.</title>
        <authorList>
            <person name="Selvaratnam C."/>
            <person name="Thevarajoo S."/>
            <person name="Goh K.M."/>
            <person name="Ee R."/>
            <person name="Chan K.-G."/>
            <person name="Chong C.S."/>
        </authorList>
    </citation>
    <scope>NUCLEOTIDE SEQUENCE [LARGE SCALE GENOMIC DNA]</scope>
    <source>
        <strain evidence="3 4">SW-152</strain>
    </source>
</reference>
<feature type="transmembrane region" description="Helical" evidence="1">
    <location>
        <begin position="13"/>
        <end position="31"/>
    </location>
</feature>
<protein>
    <recommendedName>
        <fullName evidence="2">SHOCT domain-containing protein</fullName>
    </recommendedName>
</protein>
<evidence type="ECO:0000313" key="3">
    <source>
        <dbReference type="EMBL" id="KYG79296.1"/>
    </source>
</evidence>
<dbReference type="Proteomes" id="UP000075663">
    <property type="component" value="Unassembled WGS sequence"/>
</dbReference>
<dbReference type="InterPro" id="IPR018649">
    <property type="entry name" value="SHOCT"/>
</dbReference>
<accession>A0A150XKP9</accession>
<name>A0A150XKP9_9BACT</name>
<dbReference type="STRING" id="1914963.AWW67_13035"/>
<comment type="caution">
    <text evidence="3">The sequence shown here is derived from an EMBL/GenBank/DDBJ whole genome shotgun (WGS) entry which is preliminary data.</text>
</comment>
<keyword evidence="1" id="KW-0812">Transmembrane</keyword>
<feature type="domain" description="SHOCT" evidence="2">
    <location>
        <begin position="43"/>
        <end position="68"/>
    </location>
</feature>
<evidence type="ECO:0000259" key="2">
    <source>
        <dbReference type="Pfam" id="PF09851"/>
    </source>
</evidence>
<organism evidence="3 4">
    <name type="scientific">Roseivirga seohaensis</name>
    <dbReference type="NCBI Taxonomy" id="1914963"/>
    <lineage>
        <taxon>Bacteria</taxon>
        <taxon>Pseudomonadati</taxon>
        <taxon>Bacteroidota</taxon>
        <taxon>Cytophagia</taxon>
        <taxon>Cytophagales</taxon>
        <taxon>Roseivirgaceae</taxon>
        <taxon>Roseivirga</taxon>
    </lineage>
</organism>
<sequence>MHLYEGHFWGMHFIWWIIWLVFLFWIFLTPWDVPGQKTRKESPLEILKKRLASGEIDPQEFEERKKLLERK</sequence>
<dbReference type="EMBL" id="LRPB01000049">
    <property type="protein sequence ID" value="KYG79296.1"/>
    <property type="molecule type" value="Genomic_DNA"/>
</dbReference>
<evidence type="ECO:0000256" key="1">
    <source>
        <dbReference type="SAM" id="Phobius"/>
    </source>
</evidence>
<gene>
    <name evidence="3" type="ORF">AWW67_13035</name>
</gene>
<dbReference type="RefSeq" id="WP_062303393.1">
    <property type="nucleotide sequence ID" value="NZ_LRPB01000049.1"/>
</dbReference>